<gene>
    <name evidence="3" type="ORF">FA045_14670</name>
</gene>
<dbReference type="Pfam" id="PF00534">
    <property type="entry name" value="Glycos_transf_1"/>
    <property type="match status" value="1"/>
</dbReference>
<dbReference type="PANTHER" id="PTHR12526">
    <property type="entry name" value="GLYCOSYLTRANSFERASE"/>
    <property type="match status" value="1"/>
</dbReference>
<protein>
    <submittedName>
        <fullName evidence="3">Glycosyltransferase</fullName>
    </submittedName>
</protein>
<dbReference type="EMBL" id="SWBO01000009">
    <property type="protein sequence ID" value="TKB98222.1"/>
    <property type="molecule type" value="Genomic_DNA"/>
</dbReference>
<accession>A0A4U1BZH7</accession>
<organism evidence="3 4">
    <name type="scientific">Pedobacter cryotolerans</name>
    <dbReference type="NCBI Taxonomy" id="2571270"/>
    <lineage>
        <taxon>Bacteria</taxon>
        <taxon>Pseudomonadati</taxon>
        <taxon>Bacteroidota</taxon>
        <taxon>Sphingobacteriia</taxon>
        <taxon>Sphingobacteriales</taxon>
        <taxon>Sphingobacteriaceae</taxon>
        <taxon>Pedobacter</taxon>
    </lineage>
</organism>
<evidence type="ECO:0000313" key="4">
    <source>
        <dbReference type="Proteomes" id="UP000310477"/>
    </source>
</evidence>
<feature type="domain" description="Glycosyl transferase family 1" evidence="1">
    <location>
        <begin position="232"/>
        <end position="382"/>
    </location>
</feature>
<dbReference type="InterPro" id="IPR028098">
    <property type="entry name" value="Glyco_trans_4-like_N"/>
</dbReference>
<dbReference type="GO" id="GO:0016757">
    <property type="term" value="F:glycosyltransferase activity"/>
    <property type="evidence" value="ECO:0007669"/>
    <property type="project" value="InterPro"/>
</dbReference>
<name>A0A4U1BZH7_9SPHI</name>
<proteinExistence type="predicted"/>
<dbReference type="SUPFAM" id="SSF53756">
    <property type="entry name" value="UDP-Glycosyltransferase/glycogen phosphorylase"/>
    <property type="match status" value="1"/>
</dbReference>
<evidence type="ECO:0000259" key="1">
    <source>
        <dbReference type="Pfam" id="PF00534"/>
    </source>
</evidence>
<comment type="caution">
    <text evidence="3">The sequence shown here is derived from an EMBL/GenBank/DDBJ whole genome shotgun (WGS) entry which is preliminary data.</text>
</comment>
<dbReference type="Pfam" id="PF13439">
    <property type="entry name" value="Glyco_transf_4"/>
    <property type="match status" value="1"/>
</dbReference>
<keyword evidence="3" id="KW-0808">Transferase</keyword>
<evidence type="ECO:0000313" key="3">
    <source>
        <dbReference type="EMBL" id="TKB98222.1"/>
    </source>
</evidence>
<keyword evidence="4" id="KW-1185">Reference proteome</keyword>
<dbReference type="OrthoDB" id="9790710at2"/>
<dbReference type="InterPro" id="IPR001296">
    <property type="entry name" value="Glyco_trans_1"/>
</dbReference>
<dbReference type="Proteomes" id="UP000310477">
    <property type="component" value="Unassembled WGS sequence"/>
</dbReference>
<dbReference type="RefSeq" id="WP_136877827.1">
    <property type="nucleotide sequence ID" value="NZ_SWBO01000009.1"/>
</dbReference>
<dbReference type="PANTHER" id="PTHR12526:SF630">
    <property type="entry name" value="GLYCOSYLTRANSFERASE"/>
    <property type="match status" value="1"/>
</dbReference>
<feature type="domain" description="Glycosyltransferase subfamily 4-like N-terminal" evidence="2">
    <location>
        <begin position="56"/>
        <end position="211"/>
    </location>
</feature>
<sequence>MKIIQITAAYKPAYIYGGPTMSVAKLCESLGSWKDEETGSSDVRKCDRWIEKLTLKVFTTTANGKNELEVEPNQTKIVDGVEVSYFSRITKDHTHFSPALLYNLFKVLRQAQHDKIGIIIHIHAWWNLVSVLSCAVAFWHKIPVVLSPRGMLTTYTQTNRNSLAKNLIHKIIGKRLLNYCHIHATSEKEKYDILTLVNPKSIVVIPNLVQLNDHHVTNKEQQSINNENTAIPFKIIFLSRIEEKKGLELLFDALSILNFDFILTIAGSGNKDYIQSLKTRATHLKLADKISWLGQVKNDDKFNLLSKNDIMVLTSYNENFANVVIESLSVGTAVILSNQVGLANYVTENNLGWITKLDVHSVADKLNLSYQDNQKRNKIRKLAASLIFKDFNDKILAQKYIKLYTDILNG</sequence>
<reference evidence="3 4" key="1">
    <citation type="submission" date="2019-04" db="EMBL/GenBank/DDBJ databases">
        <title>Pedobacter sp. AR-2-6 sp. nov., isolated from Arctic soil.</title>
        <authorList>
            <person name="Dahal R.H."/>
            <person name="Kim D.-U."/>
        </authorList>
    </citation>
    <scope>NUCLEOTIDE SEQUENCE [LARGE SCALE GENOMIC DNA]</scope>
    <source>
        <strain evidence="3 4">AR-2-6</strain>
    </source>
</reference>
<evidence type="ECO:0000259" key="2">
    <source>
        <dbReference type="Pfam" id="PF13439"/>
    </source>
</evidence>
<dbReference type="AlphaFoldDB" id="A0A4U1BZH7"/>
<dbReference type="NCBIfam" id="NF046085">
    <property type="entry name" value="XrtY_assoc_Gly1"/>
    <property type="match status" value="1"/>
</dbReference>
<dbReference type="Gene3D" id="3.40.50.2000">
    <property type="entry name" value="Glycogen Phosphorylase B"/>
    <property type="match status" value="2"/>
</dbReference>